<dbReference type="Pfam" id="PF02665">
    <property type="entry name" value="Nitrate_red_gam"/>
    <property type="match status" value="1"/>
</dbReference>
<dbReference type="InterPro" id="IPR017896">
    <property type="entry name" value="4Fe4S_Fe-S-bd"/>
</dbReference>
<dbReference type="PANTHER" id="PTHR43255">
    <property type="entry name" value="IRON-SULFUR-BINDING OXIDOREDUCTASE FADF-RELATED-RELATED"/>
    <property type="match status" value="1"/>
</dbReference>
<gene>
    <name evidence="13" type="ORF">FGF66_07480</name>
</gene>
<dbReference type="OrthoDB" id="9769677at2"/>
<feature type="transmembrane region" description="Helical" evidence="11">
    <location>
        <begin position="82"/>
        <end position="101"/>
    </location>
</feature>
<keyword evidence="14" id="KW-1185">Reference proteome</keyword>
<dbReference type="InterPro" id="IPR009051">
    <property type="entry name" value="Helical_ferredxn"/>
</dbReference>
<dbReference type="Gene3D" id="1.10.1060.10">
    <property type="entry name" value="Alpha-helical ferredoxin"/>
    <property type="match status" value="1"/>
</dbReference>
<evidence type="ECO:0000256" key="4">
    <source>
        <dbReference type="ARBA" id="ARBA00022692"/>
    </source>
</evidence>
<sequence>MGATREIFWNTGSAAVAAMYLLALVAVGALAHGFRRRRDIWRRGKPLDRTDHPLRRLSRLLADTVSQRKVARVAEGGVPHAIFFWAFLLLFAGTLLVMAQADLLTPFFNFNLLSGDFYRLYSLTLDLAGLLAFVALGVLAARRFVIRPPGLERTPGDATIHLLLLAILVTGFIVEGFRMAATELRDNPGLALWSPVGYLFAELFAGMSDQAQRVAHRALWLAHMLLALGFIAIIPWTKLRHIATTSGNSFFEPDEPKGTLAPVDLDDESAERFGASAVGDLFWKDLFDADACTKCGRCQQRCPAWLTGKPLSPMKVIADIGDVAETASENGLIDAVSRDALWSCTTCGACEEICPASIEHVGKIIEMRRSLVLMAGEFPGDEARRACDAIEINGNPFGLSGASRGDWANGLPVSVADGKSETEILYFTGCYASFDPRNSKVAESFIKICAAAGVSVAVLGKVERCCGEPARKLGNEYLYRMVAESNIAAIRASGARRIVTACPHCFNTLARDYRELGFDLPVEHHSTFIRRLVGEGRLKLNPAPFSATYHDSCYLARYRDIVEAPRVVVEAAGGRLAEMEWSGSETFCCGAGGGRILAEERMGTPIVDERLRMARKTGASTLIAACPFCLSMFEDGIKRSDAHQSLKAFDLAEVVVRSLENP</sequence>
<dbReference type="Gene3D" id="1.20.950.20">
    <property type="entry name" value="Transmembrane di-heme cytochromes, Chain C"/>
    <property type="match status" value="1"/>
</dbReference>
<evidence type="ECO:0000313" key="14">
    <source>
        <dbReference type="Proteomes" id="UP000308271"/>
    </source>
</evidence>
<keyword evidence="9" id="KW-0411">Iron-sulfur</keyword>
<proteinExistence type="predicted"/>
<comment type="caution">
    <text evidence="13">The sequence shown here is derived from an EMBL/GenBank/DDBJ whole genome shotgun (WGS) entry which is preliminary data.</text>
</comment>
<feature type="domain" description="4Fe-4S ferredoxin-type" evidence="12">
    <location>
        <begin position="334"/>
        <end position="364"/>
    </location>
</feature>
<feature type="transmembrane region" description="Helical" evidence="11">
    <location>
        <begin position="162"/>
        <end position="181"/>
    </location>
</feature>
<dbReference type="InterPro" id="IPR017900">
    <property type="entry name" value="4Fe4S_Fe_S_CS"/>
</dbReference>
<feature type="transmembrane region" description="Helical" evidence="11">
    <location>
        <begin position="218"/>
        <end position="236"/>
    </location>
</feature>
<feature type="domain" description="4Fe-4S ferredoxin-type" evidence="12">
    <location>
        <begin position="283"/>
        <end position="311"/>
    </location>
</feature>
<keyword evidence="3" id="KW-0004">4Fe-4S</keyword>
<accession>A0A5C4S6U4</accession>
<evidence type="ECO:0000256" key="1">
    <source>
        <dbReference type="ARBA" id="ARBA00004651"/>
    </source>
</evidence>
<dbReference type="SUPFAM" id="SSF103501">
    <property type="entry name" value="Respiratory nitrate reductase 1 gamma chain"/>
    <property type="match status" value="1"/>
</dbReference>
<feature type="transmembrane region" description="Helical" evidence="11">
    <location>
        <begin position="121"/>
        <end position="141"/>
    </location>
</feature>
<dbReference type="InterPro" id="IPR023234">
    <property type="entry name" value="NarG-like_domain"/>
</dbReference>
<dbReference type="InterPro" id="IPR051460">
    <property type="entry name" value="HdrC_iron-sulfur_subunit"/>
</dbReference>
<dbReference type="Proteomes" id="UP000308271">
    <property type="component" value="Unassembled WGS sequence"/>
</dbReference>
<organism evidence="13 14">
    <name type="scientific">Chlorobaculum thiosulfatiphilum</name>
    <name type="common">Chlorobium limicola f.sp. thiosulfatophilum</name>
    <dbReference type="NCBI Taxonomy" id="115852"/>
    <lineage>
        <taxon>Bacteria</taxon>
        <taxon>Pseudomonadati</taxon>
        <taxon>Chlorobiota</taxon>
        <taxon>Chlorobiia</taxon>
        <taxon>Chlorobiales</taxon>
        <taxon>Chlorobiaceae</taxon>
        <taxon>Chlorobaculum</taxon>
    </lineage>
</organism>
<evidence type="ECO:0000256" key="7">
    <source>
        <dbReference type="ARBA" id="ARBA00023002"/>
    </source>
</evidence>
<comment type="subcellular location">
    <subcellularLocation>
        <location evidence="1">Cell membrane</location>
        <topology evidence="1">Multi-pass membrane protein</topology>
    </subcellularLocation>
</comment>
<dbReference type="Pfam" id="PF13237">
    <property type="entry name" value="Fer4_10"/>
    <property type="match status" value="1"/>
</dbReference>
<evidence type="ECO:0000256" key="2">
    <source>
        <dbReference type="ARBA" id="ARBA00022475"/>
    </source>
</evidence>
<evidence type="ECO:0000256" key="9">
    <source>
        <dbReference type="ARBA" id="ARBA00023014"/>
    </source>
</evidence>
<evidence type="ECO:0000256" key="3">
    <source>
        <dbReference type="ARBA" id="ARBA00022485"/>
    </source>
</evidence>
<evidence type="ECO:0000313" key="13">
    <source>
        <dbReference type="EMBL" id="TNJ38689.1"/>
    </source>
</evidence>
<evidence type="ECO:0000256" key="6">
    <source>
        <dbReference type="ARBA" id="ARBA00022989"/>
    </source>
</evidence>
<keyword evidence="8" id="KW-0408">Iron</keyword>
<evidence type="ECO:0000259" key="12">
    <source>
        <dbReference type="PROSITE" id="PS51379"/>
    </source>
</evidence>
<keyword evidence="2" id="KW-1003">Cell membrane</keyword>
<name>A0A5C4S6U4_CHLTI</name>
<protein>
    <submittedName>
        <fullName evidence="13">4Fe-4S dicluster domain-containing protein</fullName>
    </submittedName>
</protein>
<dbReference type="GO" id="GO:0005886">
    <property type="term" value="C:plasma membrane"/>
    <property type="evidence" value="ECO:0007669"/>
    <property type="project" value="UniProtKB-SubCell"/>
</dbReference>
<keyword evidence="10 11" id="KW-0472">Membrane</keyword>
<dbReference type="PROSITE" id="PS00198">
    <property type="entry name" value="4FE4S_FER_1"/>
    <property type="match status" value="2"/>
</dbReference>
<dbReference type="AlphaFoldDB" id="A0A5C4S6U4"/>
<evidence type="ECO:0000256" key="8">
    <source>
        <dbReference type="ARBA" id="ARBA00023004"/>
    </source>
</evidence>
<dbReference type="GO" id="GO:0046872">
    <property type="term" value="F:metal ion binding"/>
    <property type="evidence" value="ECO:0007669"/>
    <property type="project" value="UniProtKB-KW"/>
</dbReference>
<keyword evidence="7" id="KW-0560">Oxidoreductase</keyword>
<dbReference type="GO" id="GO:0016491">
    <property type="term" value="F:oxidoreductase activity"/>
    <property type="evidence" value="ECO:0007669"/>
    <property type="project" value="UniProtKB-KW"/>
</dbReference>
<keyword evidence="6 11" id="KW-1133">Transmembrane helix</keyword>
<reference evidence="13 14" key="1">
    <citation type="submission" date="2019-05" db="EMBL/GenBank/DDBJ databases">
        <title>Draft Whole-Genome sequence of the green sulfur bacterium Chlorobaculum thiosulfatiphilum DSM 249.</title>
        <authorList>
            <person name="Meyer T.E."/>
            <person name="Kyndt J.A."/>
        </authorList>
    </citation>
    <scope>NUCLEOTIDE SEQUENCE [LARGE SCALE GENOMIC DNA]</scope>
    <source>
        <strain evidence="13 14">DSM 249</strain>
    </source>
</reference>
<keyword evidence="5" id="KW-0479">Metal-binding</keyword>
<dbReference type="SUPFAM" id="SSF46548">
    <property type="entry name" value="alpha-helical ferredoxin"/>
    <property type="match status" value="1"/>
</dbReference>
<evidence type="ECO:0000256" key="10">
    <source>
        <dbReference type="ARBA" id="ARBA00023136"/>
    </source>
</evidence>
<evidence type="ECO:0000256" key="11">
    <source>
        <dbReference type="SAM" id="Phobius"/>
    </source>
</evidence>
<dbReference type="RefSeq" id="WP_139457045.1">
    <property type="nucleotide sequence ID" value="NZ_VDCH01000014.1"/>
</dbReference>
<dbReference type="Pfam" id="PF02754">
    <property type="entry name" value="CCG"/>
    <property type="match status" value="2"/>
</dbReference>
<evidence type="ECO:0000256" key="5">
    <source>
        <dbReference type="ARBA" id="ARBA00022723"/>
    </source>
</evidence>
<feature type="transmembrane region" description="Helical" evidence="11">
    <location>
        <begin position="12"/>
        <end position="34"/>
    </location>
</feature>
<dbReference type="InterPro" id="IPR004017">
    <property type="entry name" value="Cys_rich_dom"/>
</dbReference>
<dbReference type="PROSITE" id="PS51379">
    <property type="entry name" value="4FE4S_FER_2"/>
    <property type="match status" value="2"/>
</dbReference>
<feature type="transmembrane region" description="Helical" evidence="11">
    <location>
        <begin position="187"/>
        <end position="206"/>
    </location>
</feature>
<dbReference type="EMBL" id="VDCH01000014">
    <property type="protein sequence ID" value="TNJ38689.1"/>
    <property type="molecule type" value="Genomic_DNA"/>
</dbReference>
<dbReference type="InterPro" id="IPR036197">
    <property type="entry name" value="NarG-like_sf"/>
</dbReference>
<dbReference type="PANTHER" id="PTHR43255:SF1">
    <property type="entry name" value="IRON-SULFUR-BINDING OXIDOREDUCTASE FADF-RELATED"/>
    <property type="match status" value="1"/>
</dbReference>
<keyword evidence="4 11" id="KW-0812">Transmembrane</keyword>
<dbReference type="GO" id="GO:0051539">
    <property type="term" value="F:4 iron, 4 sulfur cluster binding"/>
    <property type="evidence" value="ECO:0007669"/>
    <property type="project" value="UniProtKB-KW"/>
</dbReference>